<protein>
    <submittedName>
        <fullName evidence="7">RanBP1 domain-containing protein</fullName>
    </submittedName>
</protein>
<dbReference type="CDD" id="cd13179">
    <property type="entry name" value="RanBD_RanBP1"/>
    <property type="match status" value="1"/>
</dbReference>
<reference evidence="7 8" key="1">
    <citation type="submission" date="2024-07" db="EMBL/GenBank/DDBJ databases">
        <title>Section-level genome sequencing and comparative genomics of Aspergillus sections Usti and Cavernicolus.</title>
        <authorList>
            <consortium name="Lawrence Berkeley National Laboratory"/>
            <person name="Nybo J.L."/>
            <person name="Vesth T.C."/>
            <person name="Theobald S."/>
            <person name="Frisvad J.C."/>
            <person name="Larsen T.O."/>
            <person name="Kjaerboelling I."/>
            <person name="Rothschild-Mancinelli K."/>
            <person name="Lyhne E.K."/>
            <person name="Kogle M.E."/>
            <person name="Barry K."/>
            <person name="Clum A."/>
            <person name="Na H."/>
            <person name="Ledsgaard L."/>
            <person name="Lin J."/>
            <person name="Lipzen A."/>
            <person name="Kuo A."/>
            <person name="Riley R."/>
            <person name="Mondo S."/>
            <person name="Labutti K."/>
            <person name="Haridas S."/>
            <person name="Pangalinan J."/>
            <person name="Salamov A.A."/>
            <person name="Simmons B.A."/>
            <person name="Magnuson J.K."/>
            <person name="Chen J."/>
            <person name="Drula E."/>
            <person name="Henrissat B."/>
            <person name="Wiebenga A."/>
            <person name="Lubbers R.J."/>
            <person name="Gomes A.C."/>
            <person name="Makela M.R."/>
            <person name="Stajich J."/>
            <person name="Grigoriev I.V."/>
            <person name="Mortensen U.H."/>
            <person name="De Vries R.P."/>
            <person name="Baker S.E."/>
            <person name="Andersen M.R."/>
        </authorList>
    </citation>
    <scope>NUCLEOTIDE SEQUENCE [LARGE SCALE GENOMIC DNA]</scope>
    <source>
        <strain evidence="7 8">CBS 123904</strain>
    </source>
</reference>
<evidence type="ECO:0000256" key="4">
    <source>
        <dbReference type="SAM" id="MobiDB-lite"/>
    </source>
</evidence>
<dbReference type="PANTHER" id="PTHR23138">
    <property type="entry name" value="RAN BINDING PROTEIN"/>
    <property type="match status" value="1"/>
</dbReference>
<dbReference type="InterPro" id="IPR000156">
    <property type="entry name" value="Ran_bind_dom"/>
</dbReference>
<dbReference type="Proteomes" id="UP001610446">
    <property type="component" value="Unassembled WGS sequence"/>
</dbReference>
<dbReference type="Gene3D" id="2.60.40.1970">
    <property type="entry name" value="YEATS domain"/>
    <property type="match status" value="1"/>
</dbReference>
<dbReference type="SMART" id="SM00160">
    <property type="entry name" value="RanBD"/>
    <property type="match status" value="1"/>
</dbReference>
<proteinExistence type="predicted"/>
<feature type="compositionally biased region" description="Low complexity" evidence="4">
    <location>
        <begin position="12"/>
        <end position="32"/>
    </location>
</feature>
<dbReference type="PROSITE" id="PS51037">
    <property type="entry name" value="YEATS"/>
    <property type="match status" value="1"/>
</dbReference>
<dbReference type="InterPro" id="IPR027353">
    <property type="entry name" value="NET_dom"/>
</dbReference>
<feature type="domain" description="YEATS" evidence="6">
    <location>
        <begin position="242"/>
        <end position="374"/>
    </location>
</feature>
<dbReference type="CDD" id="cd16905">
    <property type="entry name" value="YEATS_Taf14_like"/>
    <property type="match status" value="1"/>
</dbReference>
<keyword evidence="1 2" id="KW-0539">Nucleus</keyword>
<dbReference type="InterPro" id="IPR055129">
    <property type="entry name" value="YEATS_dom"/>
</dbReference>
<dbReference type="InterPro" id="IPR038704">
    <property type="entry name" value="YEAST_sf"/>
</dbReference>
<feature type="region of interest" description="Disordered" evidence="4">
    <location>
        <begin position="370"/>
        <end position="408"/>
    </location>
</feature>
<feature type="compositionally biased region" description="Low complexity" evidence="4">
    <location>
        <begin position="41"/>
        <end position="51"/>
    </location>
</feature>
<accession>A0ABR4JFB4</accession>
<gene>
    <name evidence="7" type="ORF">BJY01DRAFT_237380</name>
</gene>
<organism evidence="7 8">
    <name type="scientific">Aspergillus pseudoustus</name>
    <dbReference type="NCBI Taxonomy" id="1810923"/>
    <lineage>
        <taxon>Eukaryota</taxon>
        <taxon>Fungi</taxon>
        <taxon>Dikarya</taxon>
        <taxon>Ascomycota</taxon>
        <taxon>Pezizomycotina</taxon>
        <taxon>Eurotiomycetes</taxon>
        <taxon>Eurotiomycetidae</taxon>
        <taxon>Eurotiales</taxon>
        <taxon>Aspergillaceae</taxon>
        <taxon>Aspergillus</taxon>
        <taxon>Aspergillus subgen. Nidulantes</taxon>
    </lineage>
</organism>
<keyword evidence="8" id="KW-1185">Reference proteome</keyword>
<dbReference type="InterPro" id="IPR045255">
    <property type="entry name" value="RanBP1-like"/>
</dbReference>
<feature type="coiled-coil region" evidence="3">
    <location>
        <begin position="228"/>
        <end position="255"/>
    </location>
</feature>
<evidence type="ECO:0000256" key="3">
    <source>
        <dbReference type="SAM" id="Coils"/>
    </source>
</evidence>
<keyword evidence="3" id="KW-0175">Coiled coil</keyword>
<comment type="subcellular location">
    <subcellularLocation>
        <location evidence="2">Nucleus</location>
    </subcellularLocation>
</comment>
<feature type="region of interest" description="Disordered" evidence="4">
    <location>
        <begin position="1"/>
        <end position="105"/>
    </location>
</feature>
<dbReference type="Pfam" id="PF03366">
    <property type="entry name" value="YEATS"/>
    <property type="match status" value="1"/>
</dbReference>
<dbReference type="SUPFAM" id="SSF50729">
    <property type="entry name" value="PH domain-like"/>
    <property type="match status" value="1"/>
</dbReference>
<comment type="caution">
    <text evidence="7">The sequence shown here is derived from an EMBL/GenBank/DDBJ whole genome shotgun (WGS) entry which is preliminary data.</text>
</comment>
<dbReference type="Pfam" id="PF17035">
    <property type="entry name" value="BET"/>
    <property type="match status" value="1"/>
</dbReference>
<evidence type="ECO:0000256" key="2">
    <source>
        <dbReference type="PROSITE-ProRule" id="PRU00376"/>
    </source>
</evidence>
<evidence type="ECO:0000313" key="7">
    <source>
        <dbReference type="EMBL" id="KAL2838731.1"/>
    </source>
</evidence>
<dbReference type="InterPro" id="IPR011993">
    <property type="entry name" value="PH-like_dom_sf"/>
</dbReference>
<dbReference type="Pfam" id="PF00638">
    <property type="entry name" value="Ran_BP1"/>
    <property type="match status" value="1"/>
</dbReference>
<dbReference type="EMBL" id="JBFXLU010000142">
    <property type="protein sequence ID" value="KAL2838731.1"/>
    <property type="molecule type" value="Genomic_DNA"/>
</dbReference>
<sequence>MSDVTETKPDPTTSAPEETTKPAETTTTTTETTKTEEVKAAAESAAETAAETVKDATAKTSDTVFSMFGGGPKKEKKEEEEVDEPSGSSKAKKAEDEDEAPESPDVHFEPVIRLTEKIETKTNEELEEQVFKMRAKLFRFDRDSKEWKERGTGDVRLLKHKENGKTRLVMRRDKTLKVCANHYIVPDMKLSPNVGSDRSWVWNAAADVSEGEPEPSTLAIRFANSENANLFKDAFEKAREENEKLLQQSVKLVTEQHVINKDSGVEGFPLRSWSIEVYLVNDHGEQVPANVFDKVTYTLHPSFGDRAIQAFKKPPFRIQEEGWGEFDMQIGLSAGDKEYPIGHDLNFAQGRYESKHTITFKNPKPALLSALRESGPVPGDENGVKSKRSAGADEGSKKKKRTEKSVDMDKLADGLQRLGEDDLLQVVQMVHDNKAPDSYTKNDVEQGEFHVDLYTLPDSLIKMLWDFTQEKGAL</sequence>
<evidence type="ECO:0000259" key="5">
    <source>
        <dbReference type="PROSITE" id="PS50196"/>
    </source>
</evidence>
<dbReference type="PROSITE" id="PS50196">
    <property type="entry name" value="RANBD1"/>
    <property type="match status" value="1"/>
</dbReference>
<evidence type="ECO:0000313" key="8">
    <source>
        <dbReference type="Proteomes" id="UP001610446"/>
    </source>
</evidence>
<evidence type="ECO:0000259" key="6">
    <source>
        <dbReference type="PROSITE" id="PS51037"/>
    </source>
</evidence>
<evidence type="ECO:0000256" key="1">
    <source>
        <dbReference type="ARBA" id="ARBA00023242"/>
    </source>
</evidence>
<dbReference type="PANTHER" id="PTHR23138:SF87">
    <property type="entry name" value="E3 SUMO-PROTEIN LIGASE RANBP2"/>
    <property type="match status" value="1"/>
</dbReference>
<name>A0ABR4JFB4_9EURO</name>
<dbReference type="InterPro" id="IPR045256">
    <property type="entry name" value="RanBP1_RanBD"/>
</dbReference>
<dbReference type="Gene3D" id="2.30.29.30">
    <property type="entry name" value="Pleckstrin-homology domain (PH domain)/Phosphotyrosine-binding domain (PTB)"/>
    <property type="match status" value="1"/>
</dbReference>
<feature type="domain" description="RanBD1" evidence="5">
    <location>
        <begin position="107"/>
        <end position="244"/>
    </location>
</feature>